<keyword evidence="1" id="KW-0472">Membrane</keyword>
<dbReference type="EMBL" id="BJND01000004">
    <property type="protein sequence ID" value="GEC02837.1"/>
    <property type="molecule type" value="Genomic_DNA"/>
</dbReference>
<gene>
    <name evidence="2" type="ORF">SSP24_04920</name>
</gene>
<accession>A0A4Y3V7B5</accession>
<sequence length="57" mass="6231">MSDTTPPPRPRRTPDLGGLSRTVLYFALAVSALLFGVAALLMGIAWMDLVENARQSW</sequence>
<evidence type="ECO:0000313" key="2">
    <source>
        <dbReference type="EMBL" id="GEC02837.1"/>
    </source>
</evidence>
<proteinExistence type="predicted"/>
<dbReference type="RefSeq" id="WP_167529486.1">
    <property type="nucleotide sequence ID" value="NZ_BJND01000004.1"/>
</dbReference>
<name>A0A4Y3V7B5_9ACTN</name>
<keyword evidence="3" id="KW-1185">Reference proteome</keyword>
<protein>
    <submittedName>
        <fullName evidence="2">Uncharacterized protein</fullName>
    </submittedName>
</protein>
<evidence type="ECO:0000313" key="3">
    <source>
        <dbReference type="Proteomes" id="UP000317881"/>
    </source>
</evidence>
<dbReference type="AlphaFoldDB" id="A0A4Y3V7B5"/>
<dbReference type="Proteomes" id="UP000317881">
    <property type="component" value="Unassembled WGS sequence"/>
</dbReference>
<organism evidence="2 3">
    <name type="scientific">Streptomyces spinoverrucosus</name>
    <dbReference type="NCBI Taxonomy" id="284043"/>
    <lineage>
        <taxon>Bacteria</taxon>
        <taxon>Bacillati</taxon>
        <taxon>Actinomycetota</taxon>
        <taxon>Actinomycetes</taxon>
        <taxon>Kitasatosporales</taxon>
        <taxon>Streptomycetaceae</taxon>
        <taxon>Streptomyces</taxon>
    </lineage>
</organism>
<comment type="caution">
    <text evidence="2">The sequence shown here is derived from an EMBL/GenBank/DDBJ whole genome shotgun (WGS) entry which is preliminary data.</text>
</comment>
<evidence type="ECO:0000256" key="1">
    <source>
        <dbReference type="SAM" id="Phobius"/>
    </source>
</evidence>
<reference evidence="2 3" key="1">
    <citation type="submission" date="2019-06" db="EMBL/GenBank/DDBJ databases">
        <title>Whole genome shotgun sequence of Streptomyces spinoverrucosus NBRC 14228.</title>
        <authorList>
            <person name="Hosoyama A."/>
            <person name="Uohara A."/>
            <person name="Ohji S."/>
            <person name="Ichikawa N."/>
        </authorList>
    </citation>
    <scope>NUCLEOTIDE SEQUENCE [LARGE SCALE GENOMIC DNA]</scope>
    <source>
        <strain evidence="2 3">NBRC 14228</strain>
    </source>
</reference>
<keyword evidence="1" id="KW-1133">Transmembrane helix</keyword>
<keyword evidence="1" id="KW-0812">Transmembrane</keyword>
<feature type="transmembrane region" description="Helical" evidence="1">
    <location>
        <begin position="23"/>
        <end position="47"/>
    </location>
</feature>